<reference evidence="1" key="1">
    <citation type="submission" date="2022-10" db="EMBL/GenBank/DDBJ databases">
        <title>Culturing micro-colonial fungi from biological soil crusts in the Mojave desert and describing Neophaeococcomyces mojavensis, and introducing the new genera and species Taxawa tesnikishii.</title>
        <authorList>
            <person name="Kurbessoian T."/>
            <person name="Stajich J.E."/>
        </authorList>
    </citation>
    <scope>NUCLEOTIDE SEQUENCE</scope>
    <source>
        <strain evidence="1">JES_115</strain>
    </source>
</reference>
<dbReference type="Proteomes" id="UP001172680">
    <property type="component" value="Unassembled WGS sequence"/>
</dbReference>
<gene>
    <name evidence="1" type="ORF">H2199_008949</name>
</gene>
<keyword evidence="2" id="KW-1185">Reference proteome</keyword>
<name>A0ACC2YHT4_9PEZI</name>
<sequence length="138" mass="14592">MRLYTILNMLVLGAFATATSVSYDAGYDNAMRSMSVVACSDGANGLITRYGWNVQGDYGGFPYIGGSGTVTGWNSPNCGKCYTLTYRGKTIHVLAIDHAGTGFNIAMAAMNDLTNGHAYELGRIEAQSAEVPVSECGL</sequence>
<organism evidence="1 2">
    <name type="scientific">Coniosporium tulheliwenetii</name>
    <dbReference type="NCBI Taxonomy" id="3383036"/>
    <lineage>
        <taxon>Eukaryota</taxon>
        <taxon>Fungi</taxon>
        <taxon>Dikarya</taxon>
        <taxon>Ascomycota</taxon>
        <taxon>Pezizomycotina</taxon>
        <taxon>Dothideomycetes</taxon>
        <taxon>Dothideomycetes incertae sedis</taxon>
        <taxon>Coniosporium</taxon>
    </lineage>
</organism>
<dbReference type="EMBL" id="JAPDRP010000031">
    <property type="protein sequence ID" value="KAJ9634664.1"/>
    <property type="molecule type" value="Genomic_DNA"/>
</dbReference>
<protein>
    <submittedName>
        <fullName evidence="1">Uncharacterized protein</fullName>
    </submittedName>
</protein>
<evidence type="ECO:0000313" key="2">
    <source>
        <dbReference type="Proteomes" id="UP001172680"/>
    </source>
</evidence>
<accession>A0ACC2YHT4</accession>
<evidence type="ECO:0000313" key="1">
    <source>
        <dbReference type="EMBL" id="KAJ9634664.1"/>
    </source>
</evidence>
<proteinExistence type="predicted"/>
<comment type="caution">
    <text evidence="1">The sequence shown here is derived from an EMBL/GenBank/DDBJ whole genome shotgun (WGS) entry which is preliminary data.</text>
</comment>